<accession>F4L1U1</accession>
<dbReference type="eggNOG" id="COG0412">
    <property type="taxonomic scope" value="Bacteria"/>
</dbReference>
<dbReference type="SUPFAM" id="SSF53474">
    <property type="entry name" value="alpha/beta-Hydrolases"/>
    <property type="match status" value="1"/>
</dbReference>
<dbReference type="Gene3D" id="1.25.40.10">
    <property type="entry name" value="Tetratricopeptide repeat domain"/>
    <property type="match status" value="1"/>
</dbReference>
<dbReference type="Proteomes" id="UP000008461">
    <property type="component" value="Chromosome"/>
</dbReference>
<dbReference type="InterPro" id="IPR011990">
    <property type="entry name" value="TPR-like_helical_dom_sf"/>
</dbReference>
<dbReference type="STRING" id="760192.Halhy_1711"/>
<feature type="repeat" description="TPR" evidence="1">
    <location>
        <begin position="488"/>
        <end position="521"/>
    </location>
</feature>
<dbReference type="EMBL" id="CP002691">
    <property type="protein sequence ID" value="AEE49600.1"/>
    <property type="molecule type" value="Genomic_DNA"/>
</dbReference>
<evidence type="ECO:0000313" key="2">
    <source>
        <dbReference type="EMBL" id="AEE49600.1"/>
    </source>
</evidence>
<reference evidence="2 3" key="1">
    <citation type="journal article" date="2011" name="Stand. Genomic Sci.">
        <title>Complete genome sequence of Haliscomenobacter hydrossis type strain (O).</title>
        <authorList>
            <consortium name="US DOE Joint Genome Institute (JGI-PGF)"/>
            <person name="Daligault H."/>
            <person name="Lapidus A."/>
            <person name="Zeytun A."/>
            <person name="Nolan M."/>
            <person name="Lucas S."/>
            <person name="Del Rio T.G."/>
            <person name="Tice H."/>
            <person name="Cheng J.F."/>
            <person name="Tapia R."/>
            <person name="Han C."/>
            <person name="Goodwin L."/>
            <person name="Pitluck S."/>
            <person name="Liolios K."/>
            <person name="Pagani I."/>
            <person name="Ivanova N."/>
            <person name="Huntemann M."/>
            <person name="Mavromatis K."/>
            <person name="Mikhailova N."/>
            <person name="Pati A."/>
            <person name="Chen A."/>
            <person name="Palaniappan K."/>
            <person name="Land M."/>
            <person name="Hauser L."/>
            <person name="Brambilla E.M."/>
            <person name="Rohde M."/>
            <person name="Verbarg S."/>
            <person name="Goker M."/>
            <person name="Bristow J."/>
            <person name="Eisen J.A."/>
            <person name="Markowitz V."/>
            <person name="Hugenholtz P."/>
            <person name="Kyrpides N.C."/>
            <person name="Klenk H.P."/>
            <person name="Woyke T."/>
        </authorList>
    </citation>
    <scope>NUCLEOTIDE SEQUENCE [LARGE SCALE GENOMIC DNA]</scope>
    <source>
        <strain evidence="3">ATCC 27775 / DSM 1100 / LMG 10767 / O</strain>
    </source>
</reference>
<dbReference type="AlphaFoldDB" id="F4L1U1"/>
<dbReference type="InterPro" id="IPR029058">
    <property type="entry name" value="AB_hydrolase_fold"/>
</dbReference>
<organism evidence="2 3">
    <name type="scientific">Haliscomenobacter hydrossis (strain ATCC 27775 / DSM 1100 / LMG 10767 / O)</name>
    <dbReference type="NCBI Taxonomy" id="760192"/>
    <lineage>
        <taxon>Bacteria</taxon>
        <taxon>Pseudomonadati</taxon>
        <taxon>Bacteroidota</taxon>
        <taxon>Saprospiria</taxon>
        <taxon>Saprospirales</taxon>
        <taxon>Haliscomenobacteraceae</taxon>
        <taxon>Haliscomenobacter</taxon>
    </lineage>
</organism>
<name>F4L1U1_HALH1</name>
<dbReference type="HOGENOM" id="CLU_040520_0_0_10"/>
<dbReference type="InterPro" id="IPR019734">
    <property type="entry name" value="TPR_rpt"/>
</dbReference>
<dbReference type="SUPFAM" id="SSF48452">
    <property type="entry name" value="TPR-like"/>
    <property type="match status" value="1"/>
</dbReference>
<evidence type="ECO:0000256" key="1">
    <source>
        <dbReference type="PROSITE-ProRule" id="PRU00339"/>
    </source>
</evidence>
<gene>
    <name evidence="2" type="ordered locus">Halhy_1711</name>
</gene>
<sequence>MYSDLATQKNKKIINCLIFNTPQAMKTIIILLVLMCSISSTSAQIHPQWGELKPGPHAVGYQVFHHYDYGRHIRPRLDFEGKENAGEEALPIQISMWYPAQASNTPKMRYEEYLYIGKQKNTFLPLSAEEKKAAGNDLLFPAKFGAGIDLSDDQLQHILQTPCAATQNAKNLKGPFPLIISGTDGGPHSNNILCEYLASLGYVVLQTPSAAHTSTLQANKPQLALAERMGNLEHLMAFAKTLSFVDGLRVGILGVNFDGMSALLYQMKNMQADAVVSLDGWEGKAGSKSVLFASPFFDANKMRVPYFTVQQDEKDPPPYLQPDQSVFDTFLYSDRYYGVLQGMNHAYLIANLALIPDLAPDKRKAYHFIFSSIGQFFEAYLKKSSTALAFIQQSALENGYPEGIHKVELKKQAFPAVPSPEEFEKIVMSGEMDKAMHILQEGKKNNPGLSLFDLQTLNLYAFRFTQRQQPETVRAIWQLGVEAFPNSAWAMEKLGDAHLVLSNKSDALHCFEKALALLGNDPASAAIAEKIKKLKEQ</sequence>
<dbReference type="PROSITE" id="PS50005">
    <property type="entry name" value="TPR"/>
    <property type="match status" value="1"/>
</dbReference>
<keyword evidence="3" id="KW-1185">Reference proteome</keyword>
<proteinExistence type="predicted"/>
<keyword evidence="1" id="KW-0802">TPR repeat</keyword>
<dbReference type="eggNOG" id="COG2976">
    <property type="taxonomic scope" value="Bacteria"/>
</dbReference>
<protein>
    <submittedName>
        <fullName evidence="2">Uncharacterized protein</fullName>
    </submittedName>
</protein>
<dbReference type="KEGG" id="hhy:Halhy_1711"/>
<dbReference type="Gene3D" id="3.40.50.1820">
    <property type="entry name" value="alpha/beta hydrolase"/>
    <property type="match status" value="1"/>
</dbReference>
<reference key="2">
    <citation type="submission" date="2011-04" db="EMBL/GenBank/DDBJ databases">
        <title>Complete sequence of chromosome of Haliscomenobacter hydrossis DSM 1100.</title>
        <authorList>
            <consortium name="US DOE Joint Genome Institute (JGI-PGF)"/>
            <person name="Lucas S."/>
            <person name="Han J."/>
            <person name="Lapidus A."/>
            <person name="Bruce D."/>
            <person name="Goodwin L."/>
            <person name="Pitluck S."/>
            <person name="Peters L."/>
            <person name="Kyrpides N."/>
            <person name="Mavromatis K."/>
            <person name="Ivanova N."/>
            <person name="Ovchinnikova G."/>
            <person name="Pagani I."/>
            <person name="Daligault H."/>
            <person name="Detter J.C."/>
            <person name="Han C."/>
            <person name="Land M."/>
            <person name="Hauser L."/>
            <person name="Markowitz V."/>
            <person name="Cheng J.-F."/>
            <person name="Hugenholtz P."/>
            <person name="Woyke T."/>
            <person name="Wu D."/>
            <person name="Verbarg S."/>
            <person name="Frueling A."/>
            <person name="Brambilla E."/>
            <person name="Klenk H.-P."/>
            <person name="Eisen J.A."/>
        </authorList>
    </citation>
    <scope>NUCLEOTIDE SEQUENCE</scope>
    <source>
        <strain>DSM 1100</strain>
    </source>
</reference>
<evidence type="ECO:0000313" key="3">
    <source>
        <dbReference type="Proteomes" id="UP000008461"/>
    </source>
</evidence>